<dbReference type="EMBL" id="JAZGQO010000011">
    <property type="protein sequence ID" value="KAK6174302.1"/>
    <property type="molecule type" value="Genomic_DNA"/>
</dbReference>
<reference evidence="2 3" key="1">
    <citation type="submission" date="2024-01" db="EMBL/GenBank/DDBJ databases">
        <title>The genome of the rayed Mediterranean limpet Patella caerulea (Linnaeus, 1758).</title>
        <authorList>
            <person name="Anh-Thu Weber A."/>
            <person name="Halstead-Nussloch G."/>
        </authorList>
    </citation>
    <scope>NUCLEOTIDE SEQUENCE [LARGE SCALE GENOMIC DNA]</scope>
    <source>
        <strain evidence="2">AATW-2023a</strain>
        <tissue evidence="2">Whole specimen</tissue>
    </source>
</reference>
<proteinExistence type="predicted"/>
<dbReference type="InterPro" id="IPR036514">
    <property type="entry name" value="SGNH_hydro_sf"/>
</dbReference>
<dbReference type="SUPFAM" id="SSF52266">
    <property type="entry name" value="SGNH hydrolase"/>
    <property type="match status" value="1"/>
</dbReference>
<gene>
    <name evidence="2" type="ORF">SNE40_017610</name>
</gene>
<feature type="coiled-coil region" evidence="1">
    <location>
        <begin position="87"/>
        <end position="195"/>
    </location>
</feature>
<feature type="coiled-coil region" evidence="1">
    <location>
        <begin position="333"/>
        <end position="360"/>
    </location>
</feature>
<comment type="caution">
    <text evidence="2">The sequence shown here is derived from an EMBL/GenBank/DDBJ whole genome shotgun (WGS) entry which is preliminary data.</text>
</comment>
<evidence type="ECO:0000313" key="3">
    <source>
        <dbReference type="Proteomes" id="UP001347796"/>
    </source>
</evidence>
<dbReference type="PANTHER" id="PTHR23159">
    <property type="entry name" value="CENTROSOMAL PROTEIN 2"/>
    <property type="match status" value="1"/>
</dbReference>
<protein>
    <submittedName>
        <fullName evidence="2">Uncharacterized protein</fullName>
    </submittedName>
</protein>
<sequence length="688" mass="78778">MADSYSTAIGLYIQNDQQNLNPSDFVRKNQKTNCDGTEDVSSIVDNNNTSNVEARRRRPSFRSLTSKFKSKFQIKKTDKLSKSHSQTSNLNKTISDLEDVITNLNEDLVLQSNLLTEANTDRQNLNSQYVSLQAQNWELKNSCETLTETIQKLTNKHNEQVKKYEESLIELQNRIKIHLQELEQLSVTQQTLEQKTREGCVCKTGVTIDTDLPDQQINGATGYEESLVVVTELRHQLKIQKEEIHQLSITNQKLEQENKDVVVSSVEMQNEMDNLSQKYEESQMELTELKKQVQLQTDEINRLSSTNQKNIDCIVCNVKKESISGSQPCEESVADLRNQMEVQKDEINKLSTTNKKLEQKIIDVMCSKFETKVKHLDDEESIATLRIQVRLQKDEVDKLSNINKTLELLLKDGRISQKELKTKMETQNKKYEDSVTELKKQIRLQTDQIQELSATKDMLNQEVADSRKDEGKKTTVRGSTMSWKNYSYSIDQSLNTEQITRFDHIRPLDDKTNILIGTTVMQRVSPWRLDSTGNTEIRTLPGASINDIYDFVCRCDASFFTLNFVVLAETNFAGPGLNVGRCEVDYIQLILAIRQRFPRAVIKFIGLIPRLSLSYNRSILRINNMLQMLCCEFNCEYISSEPSFVSVSGALKSSLYADDKTLNQKGTAEVARLLLSALKFKSCCMLRH</sequence>
<accession>A0AAN8JAQ8</accession>
<keyword evidence="3" id="KW-1185">Reference proteome</keyword>
<organism evidence="2 3">
    <name type="scientific">Patella caerulea</name>
    <name type="common">Rayed Mediterranean limpet</name>
    <dbReference type="NCBI Taxonomy" id="87958"/>
    <lineage>
        <taxon>Eukaryota</taxon>
        <taxon>Metazoa</taxon>
        <taxon>Spiralia</taxon>
        <taxon>Lophotrochozoa</taxon>
        <taxon>Mollusca</taxon>
        <taxon>Gastropoda</taxon>
        <taxon>Patellogastropoda</taxon>
        <taxon>Patelloidea</taxon>
        <taxon>Patellidae</taxon>
        <taxon>Patella</taxon>
    </lineage>
</organism>
<dbReference type="Gene3D" id="3.40.50.1110">
    <property type="entry name" value="SGNH hydrolase"/>
    <property type="match status" value="1"/>
</dbReference>
<keyword evidence="1" id="KW-0175">Coiled coil</keyword>
<feature type="coiled-coil region" evidence="1">
    <location>
        <begin position="421"/>
        <end position="469"/>
    </location>
</feature>
<dbReference type="AlphaFoldDB" id="A0AAN8JAQ8"/>
<evidence type="ECO:0000256" key="1">
    <source>
        <dbReference type="SAM" id="Coils"/>
    </source>
</evidence>
<name>A0AAN8JAQ8_PATCE</name>
<evidence type="ECO:0000313" key="2">
    <source>
        <dbReference type="EMBL" id="KAK6174302.1"/>
    </source>
</evidence>
<feature type="coiled-coil region" evidence="1">
    <location>
        <begin position="230"/>
        <end position="306"/>
    </location>
</feature>
<dbReference type="PANTHER" id="PTHR23159:SF31">
    <property type="entry name" value="CENTROSOME-ASSOCIATED PROTEIN CEP250 ISOFORM X1"/>
    <property type="match status" value="1"/>
</dbReference>
<dbReference type="Proteomes" id="UP001347796">
    <property type="component" value="Unassembled WGS sequence"/>
</dbReference>